<dbReference type="PANTHER" id="PTHR43386:SF1">
    <property type="entry name" value="D,D-DIPEPTIDE TRANSPORT SYSTEM PERMEASE PROTEIN DDPC-RELATED"/>
    <property type="match status" value="1"/>
</dbReference>
<name>A0A2M8NY92_9CHLR</name>
<dbReference type="AlphaFoldDB" id="A0A2M8NY92"/>
<accession>A0A2M8NY92</accession>
<dbReference type="GO" id="GO:0055085">
    <property type="term" value="P:transmembrane transport"/>
    <property type="evidence" value="ECO:0007669"/>
    <property type="project" value="InterPro"/>
</dbReference>
<dbReference type="InterPro" id="IPR035906">
    <property type="entry name" value="MetI-like_sf"/>
</dbReference>
<reference evidence="9 10" key="1">
    <citation type="submission" date="2017-11" db="EMBL/GenBank/DDBJ databases">
        <title>Evolution of Phototrophy in the Chloroflexi Phylum Driven by Horizontal Gene Transfer.</title>
        <authorList>
            <person name="Ward L.M."/>
            <person name="Hemp J."/>
            <person name="Shih P.M."/>
            <person name="Mcglynn S.E."/>
            <person name="Fischer W."/>
        </authorList>
    </citation>
    <scope>NUCLEOTIDE SEQUENCE [LARGE SCALE GENOMIC DNA]</scope>
    <source>
        <strain evidence="9">CP2_2F</strain>
    </source>
</reference>
<feature type="transmembrane region" description="Helical" evidence="7">
    <location>
        <begin position="71"/>
        <end position="99"/>
    </location>
</feature>
<evidence type="ECO:0000256" key="2">
    <source>
        <dbReference type="ARBA" id="ARBA00022448"/>
    </source>
</evidence>
<dbReference type="PANTHER" id="PTHR43386">
    <property type="entry name" value="OLIGOPEPTIDE TRANSPORT SYSTEM PERMEASE PROTEIN APPC"/>
    <property type="match status" value="1"/>
</dbReference>
<sequence>MRRYPSLWIGGAMLGIFAFLIAFAPIIARYPPNQQNLAMRLKPPSAEHLFGTDELGRDIFSRVLHGGRISLPAALIVVAISLTLGGLLGAFAGFFGGAIDDIIMRVADVTLAFPAVVLALAISALLGPSLNNAILAACVVLWPEYARLIRSQVIVTRTFEYVTAARSLGRREVGILLRHVLPNTWTPILIKAALDIGGIILLVSALSFIGLGVAPPTAEWGSMVALGRTKFYQWWVATFPGLAILISILACNLISEGLRNWLDPRT</sequence>
<proteinExistence type="inferred from homology"/>
<dbReference type="EMBL" id="PGTK01000013">
    <property type="protein sequence ID" value="PJF30265.1"/>
    <property type="molecule type" value="Genomic_DNA"/>
</dbReference>
<feature type="transmembrane region" description="Helical" evidence="7">
    <location>
        <begin position="111"/>
        <end position="142"/>
    </location>
</feature>
<dbReference type="InterPro" id="IPR050366">
    <property type="entry name" value="BP-dependent_transpt_permease"/>
</dbReference>
<dbReference type="Pfam" id="PF12911">
    <property type="entry name" value="OppC_N"/>
    <property type="match status" value="1"/>
</dbReference>
<feature type="transmembrane region" description="Helical" evidence="7">
    <location>
        <begin position="6"/>
        <end position="30"/>
    </location>
</feature>
<keyword evidence="4 7" id="KW-0812">Transmembrane</keyword>
<evidence type="ECO:0000256" key="1">
    <source>
        <dbReference type="ARBA" id="ARBA00004651"/>
    </source>
</evidence>
<dbReference type="InterPro" id="IPR000515">
    <property type="entry name" value="MetI-like"/>
</dbReference>
<evidence type="ECO:0000259" key="8">
    <source>
        <dbReference type="PROSITE" id="PS50928"/>
    </source>
</evidence>
<keyword evidence="5 7" id="KW-1133">Transmembrane helix</keyword>
<dbReference type="Pfam" id="PF00528">
    <property type="entry name" value="BPD_transp_1"/>
    <property type="match status" value="1"/>
</dbReference>
<protein>
    <submittedName>
        <fullName evidence="9">D-ala-D-ala transporter subunit</fullName>
    </submittedName>
</protein>
<feature type="transmembrane region" description="Helical" evidence="7">
    <location>
        <begin position="188"/>
        <end position="214"/>
    </location>
</feature>
<dbReference type="SUPFAM" id="SSF161098">
    <property type="entry name" value="MetI-like"/>
    <property type="match status" value="1"/>
</dbReference>
<feature type="domain" description="ABC transmembrane type-1" evidence="8">
    <location>
        <begin position="71"/>
        <end position="255"/>
    </location>
</feature>
<organism evidence="9 10">
    <name type="scientific">Candidatus Thermofonsia Clade 1 bacterium</name>
    <dbReference type="NCBI Taxonomy" id="2364210"/>
    <lineage>
        <taxon>Bacteria</taxon>
        <taxon>Bacillati</taxon>
        <taxon>Chloroflexota</taxon>
        <taxon>Candidatus Thermofontia</taxon>
        <taxon>Candidatus Thermofonsia Clade 1</taxon>
    </lineage>
</organism>
<keyword evidence="6 7" id="KW-0472">Membrane</keyword>
<evidence type="ECO:0000256" key="4">
    <source>
        <dbReference type="ARBA" id="ARBA00022692"/>
    </source>
</evidence>
<evidence type="ECO:0000313" key="10">
    <source>
        <dbReference type="Proteomes" id="UP000228921"/>
    </source>
</evidence>
<keyword evidence="3" id="KW-1003">Cell membrane</keyword>
<dbReference type="InterPro" id="IPR025966">
    <property type="entry name" value="OppC_N"/>
</dbReference>
<comment type="similarity">
    <text evidence="7">Belongs to the binding-protein-dependent transport system permease family.</text>
</comment>
<evidence type="ECO:0000256" key="7">
    <source>
        <dbReference type="RuleBase" id="RU363032"/>
    </source>
</evidence>
<comment type="subcellular location">
    <subcellularLocation>
        <location evidence="1 7">Cell membrane</location>
        <topology evidence="1 7">Multi-pass membrane protein</topology>
    </subcellularLocation>
</comment>
<gene>
    <name evidence="9" type="ORF">CUN51_08410</name>
</gene>
<comment type="caution">
    <text evidence="9">The sequence shown here is derived from an EMBL/GenBank/DDBJ whole genome shotgun (WGS) entry which is preliminary data.</text>
</comment>
<dbReference type="Proteomes" id="UP000228921">
    <property type="component" value="Unassembled WGS sequence"/>
</dbReference>
<dbReference type="GO" id="GO:0005886">
    <property type="term" value="C:plasma membrane"/>
    <property type="evidence" value="ECO:0007669"/>
    <property type="project" value="UniProtKB-SubCell"/>
</dbReference>
<dbReference type="CDD" id="cd06261">
    <property type="entry name" value="TM_PBP2"/>
    <property type="match status" value="1"/>
</dbReference>
<evidence type="ECO:0000256" key="5">
    <source>
        <dbReference type="ARBA" id="ARBA00022989"/>
    </source>
</evidence>
<dbReference type="Gene3D" id="1.10.3720.10">
    <property type="entry name" value="MetI-like"/>
    <property type="match status" value="1"/>
</dbReference>
<feature type="transmembrane region" description="Helical" evidence="7">
    <location>
        <begin position="234"/>
        <end position="255"/>
    </location>
</feature>
<evidence type="ECO:0000313" key="9">
    <source>
        <dbReference type="EMBL" id="PJF30265.1"/>
    </source>
</evidence>
<dbReference type="PROSITE" id="PS50928">
    <property type="entry name" value="ABC_TM1"/>
    <property type="match status" value="1"/>
</dbReference>
<evidence type="ECO:0000256" key="6">
    <source>
        <dbReference type="ARBA" id="ARBA00023136"/>
    </source>
</evidence>
<evidence type="ECO:0000256" key="3">
    <source>
        <dbReference type="ARBA" id="ARBA00022475"/>
    </source>
</evidence>
<keyword evidence="2 7" id="KW-0813">Transport</keyword>